<evidence type="ECO:0000313" key="4">
    <source>
        <dbReference type="EMBL" id="KAA0258405.1"/>
    </source>
</evidence>
<dbReference type="GO" id="GO:0051782">
    <property type="term" value="P:negative regulation of cell division"/>
    <property type="evidence" value="ECO:0007669"/>
    <property type="project" value="TreeGrafter"/>
</dbReference>
<dbReference type="GO" id="GO:0016887">
    <property type="term" value="F:ATP hydrolysis activity"/>
    <property type="evidence" value="ECO:0007669"/>
    <property type="project" value="TreeGrafter"/>
</dbReference>
<gene>
    <name evidence="4" type="ORF">FHQ18_04400</name>
</gene>
<dbReference type="Gene3D" id="3.40.50.300">
    <property type="entry name" value="P-loop containing nucleotide triphosphate hydrolases"/>
    <property type="match status" value="1"/>
</dbReference>
<comment type="caution">
    <text evidence="4">The sequence shown here is derived from an EMBL/GenBank/DDBJ whole genome shotgun (WGS) entry which is preliminary data.</text>
</comment>
<dbReference type="GO" id="GO:0005524">
    <property type="term" value="F:ATP binding"/>
    <property type="evidence" value="ECO:0007669"/>
    <property type="project" value="UniProtKB-KW"/>
</dbReference>
<dbReference type="RefSeq" id="WP_149265962.1">
    <property type="nucleotide sequence ID" value="NZ_VFJB01000004.1"/>
</dbReference>
<dbReference type="InterPro" id="IPR027417">
    <property type="entry name" value="P-loop_NTPase"/>
</dbReference>
<organism evidence="4 5">
    <name type="scientific">Deferribacter autotrophicus</name>
    <dbReference type="NCBI Taxonomy" id="500465"/>
    <lineage>
        <taxon>Bacteria</taxon>
        <taxon>Pseudomonadati</taxon>
        <taxon>Deferribacterota</taxon>
        <taxon>Deferribacteres</taxon>
        <taxon>Deferribacterales</taxon>
        <taxon>Deferribacteraceae</taxon>
        <taxon>Deferribacter</taxon>
    </lineage>
</organism>
<dbReference type="Proteomes" id="UP000322876">
    <property type="component" value="Unassembled WGS sequence"/>
</dbReference>
<dbReference type="AlphaFoldDB" id="A0A5A8F2P8"/>
<protein>
    <submittedName>
        <fullName evidence="4">MinD/ParA family protein</fullName>
    </submittedName>
</protein>
<reference evidence="4 5" key="1">
    <citation type="submission" date="2019-06" db="EMBL/GenBank/DDBJ databases">
        <title>Genomic insights into carbon and energy metabolism of Deferribacter autotrophicus revealed new metabolic traits in the phylum Deferribacteres.</title>
        <authorList>
            <person name="Slobodkin A.I."/>
            <person name="Slobodkina G.B."/>
            <person name="Allioux M."/>
            <person name="Alain K."/>
            <person name="Jebbar M."/>
            <person name="Shadrin V."/>
            <person name="Kublanov I.V."/>
            <person name="Toshchakov S.V."/>
            <person name="Bonch-Osmolovskaya E.A."/>
        </authorList>
    </citation>
    <scope>NUCLEOTIDE SEQUENCE [LARGE SCALE GENOMIC DNA]</scope>
    <source>
        <strain evidence="4 5">SL50</strain>
    </source>
</reference>
<proteinExistence type="predicted"/>
<evidence type="ECO:0000256" key="1">
    <source>
        <dbReference type="ARBA" id="ARBA00022741"/>
    </source>
</evidence>
<feature type="domain" description="CobQ/CobB/MinD/ParA nucleotide binding" evidence="3">
    <location>
        <begin position="5"/>
        <end position="266"/>
    </location>
</feature>
<evidence type="ECO:0000313" key="5">
    <source>
        <dbReference type="Proteomes" id="UP000322876"/>
    </source>
</evidence>
<dbReference type="GO" id="GO:0009898">
    <property type="term" value="C:cytoplasmic side of plasma membrane"/>
    <property type="evidence" value="ECO:0007669"/>
    <property type="project" value="TreeGrafter"/>
</dbReference>
<dbReference type="InterPro" id="IPR050625">
    <property type="entry name" value="ParA/MinD_ATPase"/>
</dbReference>
<dbReference type="PANTHER" id="PTHR43384">
    <property type="entry name" value="SEPTUM SITE-DETERMINING PROTEIN MIND HOMOLOG, CHLOROPLASTIC-RELATED"/>
    <property type="match status" value="1"/>
</dbReference>
<dbReference type="SUPFAM" id="SSF52540">
    <property type="entry name" value="P-loop containing nucleoside triphosphate hydrolases"/>
    <property type="match status" value="1"/>
</dbReference>
<dbReference type="GO" id="GO:0005829">
    <property type="term" value="C:cytosol"/>
    <property type="evidence" value="ECO:0007669"/>
    <property type="project" value="TreeGrafter"/>
</dbReference>
<keyword evidence="5" id="KW-1185">Reference proteome</keyword>
<evidence type="ECO:0000259" key="3">
    <source>
        <dbReference type="Pfam" id="PF01656"/>
    </source>
</evidence>
<dbReference type="Pfam" id="PF01656">
    <property type="entry name" value="CbiA"/>
    <property type="match status" value="1"/>
</dbReference>
<dbReference type="InterPro" id="IPR002586">
    <property type="entry name" value="CobQ/CobB/MinD/ParA_Nub-bd_dom"/>
</dbReference>
<keyword evidence="2" id="KW-0067">ATP-binding</keyword>
<name>A0A5A8F2P8_9BACT</name>
<accession>A0A5A8F2P8</accession>
<dbReference type="OrthoDB" id="9773088at2"/>
<sequence length="294" mass="33032">MAQIISVASGKGGVGKSFFSANLAISLKNKGNNVLLVDGDLGGANLHNFVGLKTAGVGIYNFLKEKYKLEEIIIDTPAGVKFIGGASDILGMAHISNYEKLKLVNNLKRTNFDYVILDLGAGTSYNMLDFFNYSEKKVVIMNSEPTSIENSYGFIKIALYRLIERSLKNNPLLEKVLKRLRSRSMNYKKVTDIIDDLKMYDSKSIPEVVDIINNYKVGLVLNMLKFKKELNVFYGFENVANKYLGIKVEKLGFIPYDISIPESLKRLELFYTSTNENFITECIDDIAKNVLNKL</sequence>
<evidence type="ECO:0000256" key="2">
    <source>
        <dbReference type="ARBA" id="ARBA00022840"/>
    </source>
</evidence>
<dbReference type="PANTHER" id="PTHR43384:SF4">
    <property type="entry name" value="CELLULOSE BIOSYNTHESIS PROTEIN BCSQ-RELATED"/>
    <property type="match status" value="1"/>
</dbReference>
<dbReference type="EMBL" id="VFJB01000004">
    <property type="protein sequence ID" value="KAA0258405.1"/>
    <property type="molecule type" value="Genomic_DNA"/>
</dbReference>
<keyword evidence="1" id="KW-0547">Nucleotide-binding</keyword>